<accession>A0A9W5B5S1</accession>
<protein>
    <submittedName>
        <fullName evidence="1">Uncharacterized protein</fullName>
    </submittedName>
</protein>
<reference evidence="1 2" key="1">
    <citation type="submission" date="2016-01" db="EMBL/GenBank/DDBJ databases">
        <authorList>
            <person name="Regsiter A."/>
            <person name="william w."/>
        </authorList>
    </citation>
    <scope>NUCLEOTIDE SEQUENCE [LARGE SCALE GENOMIC DNA]</scope>
    <source>
        <strain evidence="1 2">CFBP 5494</strain>
    </source>
</reference>
<keyword evidence="2" id="KW-1185">Reference proteome</keyword>
<dbReference type="Proteomes" id="UP000191933">
    <property type="component" value="Unassembled WGS sequence"/>
</dbReference>
<comment type="caution">
    <text evidence="1">The sequence shown here is derived from an EMBL/GenBank/DDBJ whole genome shotgun (WGS) entry which is preliminary data.</text>
</comment>
<proteinExistence type="predicted"/>
<gene>
    <name evidence="1" type="ORF">AGR2A_Lc70086</name>
</gene>
<sequence>MIGAARQEPCSRCGGVGQAVKRINRRRDGTISSVVYDLKVICKPCKGSGLACMEVRRD</sequence>
<name>A0A9W5B5S1_9HYPH</name>
<dbReference type="RefSeq" id="WP_167378228.1">
    <property type="nucleotide sequence ID" value="NZ_LT009719.1"/>
</dbReference>
<organism evidence="1 2">
    <name type="scientific">Agrobacterium genomosp. 2 str. CFBP 5494</name>
    <dbReference type="NCBI Taxonomy" id="1183436"/>
    <lineage>
        <taxon>Bacteria</taxon>
        <taxon>Pseudomonadati</taxon>
        <taxon>Pseudomonadota</taxon>
        <taxon>Alphaproteobacteria</taxon>
        <taxon>Hyphomicrobiales</taxon>
        <taxon>Rhizobiaceae</taxon>
        <taxon>Rhizobium/Agrobacterium group</taxon>
        <taxon>Agrobacterium</taxon>
        <taxon>Agrobacterium tumefaciens complex</taxon>
    </lineage>
</organism>
<evidence type="ECO:0000313" key="1">
    <source>
        <dbReference type="EMBL" id="CUW99350.1"/>
    </source>
</evidence>
<dbReference type="AlphaFoldDB" id="A0A9W5B5S1"/>
<dbReference type="EMBL" id="FBVY01000036">
    <property type="protein sequence ID" value="CUW99350.1"/>
    <property type="molecule type" value="Genomic_DNA"/>
</dbReference>
<evidence type="ECO:0000313" key="2">
    <source>
        <dbReference type="Proteomes" id="UP000191933"/>
    </source>
</evidence>